<dbReference type="Proteomes" id="UP000284662">
    <property type="component" value="Unassembled WGS sequence"/>
</dbReference>
<feature type="domain" description="ESPR" evidence="2">
    <location>
        <begin position="1"/>
        <end position="47"/>
    </location>
</feature>
<reference evidence="3 4" key="1">
    <citation type="submission" date="2018-08" db="EMBL/GenBank/DDBJ databases">
        <title>A genome reference for cultivated species of the human gut microbiota.</title>
        <authorList>
            <person name="Zou Y."/>
            <person name="Xue W."/>
            <person name="Luo G."/>
        </authorList>
    </citation>
    <scope>NUCLEOTIDE SEQUENCE [LARGE SCALE GENOMIC DNA]</scope>
    <source>
        <strain evidence="3 4">AF29-2</strain>
    </source>
</reference>
<keyword evidence="1" id="KW-0472">Membrane</keyword>
<keyword evidence="1" id="KW-0812">Transmembrane</keyword>
<feature type="non-terminal residue" evidence="3">
    <location>
        <position position="510"/>
    </location>
</feature>
<accession>A0A411ZH16</accession>
<protein>
    <recommendedName>
        <fullName evidence="2">ESPR domain-containing protein</fullName>
    </recommendedName>
</protein>
<evidence type="ECO:0000256" key="1">
    <source>
        <dbReference type="SAM" id="Phobius"/>
    </source>
</evidence>
<dbReference type="EMBL" id="QRST01000054">
    <property type="protein sequence ID" value="RGQ02126.1"/>
    <property type="molecule type" value="Genomic_DNA"/>
</dbReference>
<sequence>MNKIYKVIWSKVKNQYVVVSELAHSNGKQSRTSRNSIRSRIAALVVCGAIAAFSAFGALPTSSAYAAGAEATAGQYIAIGGANSSDGYYDRNTRTYYKYYTGSDNKPHKYIFTQTKQGNFWVREGYTIDIVNNPRFGGDDAGNPDKEIIINTYKGEGADSNGLVQSYQNVQESMNINTLNGDKLFSTGTAMYGGAVNTSSTQVTTGEEYIINEGKTAVKSNNIGQYFHAATYNEKTGLYSYKGKVVSNENLYVISGQVGVFTTTANGNEVYTGDVYGRNNEILMTGVKENGDYVSYWGAEVVDPNATIGSMTVSTLQGKFDEVDSSIEKIHKDDIKQIQVASATNGGTIGLQTNGEFNEDGTAKGGANVPGTITITSEGGTGGDDVRIKFANEKGSFTVDAGSKVVANNGAGGTDLESISVNGQTFNVVGGAIAGQIDSEGNVKIQQGNKAPVTIGKVSDWNVKSGQINGSTLTLTTENAYDGNPKTGTVTIEGVASTNYVDGKDALNVK</sequence>
<evidence type="ECO:0000313" key="4">
    <source>
        <dbReference type="Proteomes" id="UP000284662"/>
    </source>
</evidence>
<proteinExistence type="predicted"/>
<dbReference type="Pfam" id="PF13018">
    <property type="entry name" value="ESPR"/>
    <property type="match status" value="1"/>
</dbReference>
<dbReference type="InterPro" id="IPR024973">
    <property type="entry name" value="ESPR"/>
</dbReference>
<gene>
    <name evidence="3" type="ORF">DWZ11_11835</name>
</gene>
<comment type="caution">
    <text evidence="3">The sequence shown here is derived from an EMBL/GenBank/DDBJ whole genome shotgun (WGS) entry which is preliminary data.</text>
</comment>
<feature type="transmembrane region" description="Helical" evidence="1">
    <location>
        <begin position="41"/>
        <end position="59"/>
    </location>
</feature>
<evidence type="ECO:0000313" key="3">
    <source>
        <dbReference type="EMBL" id="RGQ02126.1"/>
    </source>
</evidence>
<evidence type="ECO:0000259" key="2">
    <source>
        <dbReference type="Pfam" id="PF13018"/>
    </source>
</evidence>
<organism evidence="3 4">
    <name type="scientific">Megamonas rupellensis</name>
    <dbReference type="NCBI Taxonomy" id="491921"/>
    <lineage>
        <taxon>Bacteria</taxon>
        <taxon>Bacillati</taxon>
        <taxon>Bacillota</taxon>
        <taxon>Negativicutes</taxon>
        <taxon>Selenomonadales</taxon>
        <taxon>Selenomonadaceae</taxon>
        <taxon>Megamonas</taxon>
    </lineage>
</organism>
<dbReference type="AlphaFoldDB" id="A0A411ZH16"/>
<name>A0A411ZH16_9FIRM</name>
<keyword evidence="1" id="KW-1133">Transmembrane helix</keyword>
<dbReference type="RefSeq" id="WP_220450630.1">
    <property type="nucleotide sequence ID" value="NZ_QRST01000054.1"/>
</dbReference>